<proteinExistence type="predicted"/>
<evidence type="ECO:0000313" key="3">
    <source>
        <dbReference type="Proteomes" id="UP001365542"/>
    </source>
</evidence>
<dbReference type="EMBL" id="JAVHJO010000009">
    <property type="protein sequence ID" value="KAK6537408.1"/>
    <property type="molecule type" value="Genomic_DNA"/>
</dbReference>
<organism evidence="2 3">
    <name type="scientific">Orbilia ellipsospora</name>
    <dbReference type="NCBI Taxonomy" id="2528407"/>
    <lineage>
        <taxon>Eukaryota</taxon>
        <taxon>Fungi</taxon>
        <taxon>Dikarya</taxon>
        <taxon>Ascomycota</taxon>
        <taxon>Pezizomycotina</taxon>
        <taxon>Orbiliomycetes</taxon>
        <taxon>Orbiliales</taxon>
        <taxon>Orbiliaceae</taxon>
        <taxon>Orbilia</taxon>
    </lineage>
</organism>
<comment type="caution">
    <text evidence="2">The sequence shown here is derived from an EMBL/GenBank/DDBJ whole genome shotgun (WGS) entry which is preliminary data.</text>
</comment>
<evidence type="ECO:0008006" key="4">
    <source>
        <dbReference type="Google" id="ProtNLM"/>
    </source>
</evidence>
<dbReference type="PANTHER" id="PTHR38167:SF1">
    <property type="entry name" value="C2H2-TYPE DOMAIN-CONTAINING PROTEIN"/>
    <property type="match status" value="1"/>
</dbReference>
<evidence type="ECO:0000313" key="2">
    <source>
        <dbReference type="EMBL" id="KAK6537408.1"/>
    </source>
</evidence>
<evidence type="ECO:0000256" key="1">
    <source>
        <dbReference type="SAM" id="MobiDB-lite"/>
    </source>
</evidence>
<dbReference type="Proteomes" id="UP001365542">
    <property type="component" value="Unassembled WGS sequence"/>
</dbReference>
<protein>
    <recommendedName>
        <fullName evidence="4">C2H2-type domain-containing protein</fullName>
    </recommendedName>
</protein>
<dbReference type="PANTHER" id="PTHR38167">
    <property type="entry name" value="C2H2-TYPE DOMAIN-CONTAINING PROTEIN"/>
    <property type="match status" value="1"/>
</dbReference>
<name>A0AAV9XBW9_9PEZI</name>
<reference evidence="2 3" key="1">
    <citation type="submission" date="2019-10" db="EMBL/GenBank/DDBJ databases">
        <authorList>
            <person name="Palmer J.M."/>
        </authorList>
    </citation>
    <scope>NUCLEOTIDE SEQUENCE [LARGE SCALE GENOMIC DNA]</scope>
    <source>
        <strain evidence="2 3">TWF694</strain>
    </source>
</reference>
<gene>
    <name evidence="2" type="ORF">TWF694_011595</name>
</gene>
<dbReference type="AlphaFoldDB" id="A0AAV9XBW9"/>
<feature type="region of interest" description="Disordered" evidence="1">
    <location>
        <begin position="139"/>
        <end position="197"/>
    </location>
</feature>
<sequence length="197" mass="22773">MTDAWVDIYEVIRTAPDQHVRTLLRLLCDDSYSTKIRTQELHNTILLLQSNGSGDSKKRTREAEVLFCLKCDDCFIEEDNHEKACAYHPGEFVEDEDFFENDDPNITGHMDDEERFKEYPEGFLMTCCDKRGNEPGCDIGRHASSKSQRARADGNGGGFDDEEEYDEDEDEEEEYDEEEDEEEEEEEGDEPSTRPTT</sequence>
<accession>A0AAV9XBW9</accession>
<keyword evidence="3" id="KW-1185">Reference proteome</keyword>
<feature type="compositionally biased region" description="Acidic residues" evidence="1">
    <location>
        <begin position="159"/>
        <end position="190"/>
    </location>
</feature>